<dbReference type="GO" id="GO:0003677">
    <property type="term" value="F:DNA binding"/>
    <property type="evidence" value="ECO:0007669"/>
    <property type="project" value="UniProtKB-KW"/>
</dbReference>
<proteinExistence type="inferred from homology"/>
<name>Q1N5Y5_9GAMM</name>
<feature type="domain" description="HTH lysR-type" evidence="5">
    <location>
        <begin position="1"/>
        <end position="59"/>
    </location>
</feature>
<accession>Q1N5Y5</accession>
<evidence type="ECO:0000313" key="7">
    <source>
        <dbReference type="Proteomes" id="UP000004263"/>
    </source>
</evidence>
<dbReference type="HOGENOM" id="CLU_039613_16_2_6"/>
<dbReference type="AlphaFoldDB" id="Q1N5Y5"/>
<keyword evidence="4" id="KW-0804">Transcription</keyword>
<dbReference type="InterPro" id="IPR036390">
    <property type="entry name" value="WH_DNA-bd_sf"/>
</dbReference>
<dbReference type="Proteomes" id="UP000004263">
    <property type="component" value="Unassembled WGS sequence"/>
</dbReference>
<protein>
    <submittedName>
        <fullName evidence="6">Putative transcriptional regulatory protein (LysR family)</fullName>
    </submittedName>
</protein>
<keyword evidence="2" id="KW-0805">Transcription regulation</keyword>
<dbReference type="PROSITE" id="PS50931">
    <property type="entry name" value="HTH_LYSR"/>
    <property type="match status" value="1"/>
</dbReference>
<dbReference type="FunFam" id="1.10.10.10:FF:000001">
    <property type="entry name" value="LysR family transcriptional regulator"/>
    <property type="match status" value="1"/>
</dbReference>
<dbReference type="Gene3D" id="3.40.190.290">
    <property type="match status" value="1"/>
</dbReference>
<sequence length="300" mass="33688">MDQLKAMQYFAEVAQTSSFTAAGKRFDVPASSISRRIADLEQHLGATLLNRTTRLVHLTEVGQEYYAQVKSILDQIERSETYVRQYQSEPQGKLVISSMVGFGERILIPLLDEFRALHPKVVLDVRLSDEVSQLNRDQVDIAIRGGYAPNERVVAKKLMNNQFIPVASPSYLEANGLPIKHEDLKKHQGLFFRTPMGPTPWLYQQNGQWHDVSPKPTLISNNGKWLIARAIEGQGLLMLPAWVVQSQLESGELVSLKLDPPLQISDGAGFGVYILYETDMYRIPKIKAAVDFILARAAQV</sequence>
<keyword evidence="7" id="KW-1185">Reference proteome</keyword>
<dbReference type="InterPro" id="IPR005119">
    <property type="entry name" value="LysR_subst-bd"/>
</dbReference>
<dbReference type="RefSeq" id="WP_007017228.1">
    <property type="nucleotide sequence ID" value="NZ_CH724113.1"/>
</dbReference>
<dbReference type="GO" id="GO:0003700">
    <property type="term" value="F:DNA-binding transcription factor activity"/>
    <property type="evidence" value="ECO:0007669"/>
    <property type="project" value="InterPro"/>
</dbReference>
<dbReference type="SUPFAM" id="SSF46785">
    <property type="entry name" value="Winged helix' DNA-binding domain"/>
    <property type="match status" value="1"/>
</dbReference>
<evidence type="ECO:0000256" key="1">
    <source>
        <dbReference type="ARBA" id="ARBA00009437"/>
    </source>
</evidence>
<gene>
    <name evidence="6" type="ORF">RED65_10454</name>
</gene>
<evidence type="ECO:0000259" key="5">
    <source>
        <dbReference type="PROSITE" id="PS50931"/>
    </source>
</evidence>
<dbReference type="Pfam" id="PF00126">
    <property type="entry name" value="HTH_1"/>
    <property type="match status" value="1"/>
</dbReference>
<dbReference type="CDD" id="cd08422">
    <property type="entry name" value="PBP2_CrgA_like"/>
    <property type="match status" value="1"/>
</dbReference>
<dbReference type="EMBL" id="AAQH01000001">
    <property type="protein sequence ID" value="EAT13807.1"/>
    <property type="molecule type" value="Genomic_DNA"/>
</dbReference>
<comment type="similarity">
    <text evidence="1">Belongs to the LysR transcriptional regulatory family.</text>
</comment>
<dbReference type="SUPFAM" id="SSF53850">
    <property type="entry name" value="Periplasmic binding protein-like II"/>
    <property type="match status" value="1"/>
</dbReference>
<reference evidence="6 7" key="1">
    <citation type="submission" date="2006-03" db="EMBL/GenBank/DDBJ databases">
        <authorList>
            <person name="Pinhassi J."/>
            <person name="Pedros-Alio C."/>
            <person name="Ferriera S."/>
            <person name="Johnson J."/>
            <person name="Kravitz S."/>
            <person name="Halpern A."/>
            <person name="Remington K."/>
            <person name="Beeson K."/>
            <person name="Tran B."/>
            <person name="Rogers Y.-H."/>
            <person name="Friedman R."/>
            <person name="Venter J.C."/>
        </authorList>
    </citation>
    <scope>NUCLEOTIDE SEQUENCE [LARGE SCALE GENOMIC DNA]</scope>
    <source>
        <strain evidence="6 7">RED65</strain>
    </source>
</reference>
<dbReference type="Pfam" id="PF03466">
    <property type="entry name" value="LysR_substrate"/>
    <property type="match status" value="1"/>
</dbReference>
<evidence type="ECO:0000256" key="3">
    <source>
        <dbReference type="ARBA" id="ARBA00023125"/>
    </source>
</evidence>
<dbReference type="PANTHER" id="PTHR30537">
    <property type="entry name" value="HTH-TYPE TRANSCRIPTIONAL REGULATOR"/>
    <property type="match status" value="1"/>
</dbReference>
<dbReference type="InterPro" id="IPR058163">
    <property type="entry name" value="LysR-type_TF_proteobact-type"/>
</dbReference>
<keyword evidence="3" id="KW-0238">DNA-binding</keyword>
<dbReference type="InterPro" id="IPR036388">
    <property type="entry name" value="WH-like_DNA-bd_sf"/>
</dbReference>
<dbReference type="STRING" id="207949.RED65_10454"/>
<dbReference type="PANTHER" id="PTHR30537:SF5">
    <property type="entry name" value="HTH-TYPE TRANSCRIPTIONAL ACTIVATOR TTDR-RELATED"/>
    <property type="match status" value="1"/>
</dbReference>
<dbReference type="Gene3D" id="1.10.10.10">
    <property type="entry name" value="Winged helix-like DNA-binding domain superfamily/Winged helix DNA-binding domain"/>
    <property type="match status" value="1"/>
</dbReference>
<organism evidence="6 7">
    <name type="scientific">Bermanella marisrubri</name>
    <dbReference type="NCBI Taxonomy" id="207949"/>
    <lineage>
        <taxon>Bacteria</taxon>
        <taxon>Pseudomonadati</taxon>
        <taxon>Pseudomonadota</taxon>
        <taxon>Gammaproteobacteria</taxon>
        <taxon>Oceanospirillales</taxon>
        <taxon>Oceanospirillaceae</taxon>
        <taxon>Bermanella</taxon>
    </lineage>
</organism>
<comment type="caution">
    <text evidence="6">The sequence shown here is derived from an EMBL/GenBank/DDBJ whole genome shotgun (WGS) entry which is preliminary data.</text>
</comment>
<evidence type="ECO:0000256" key="2">
    <source>
        <dbReference type="ARBA" id="ARBA00023015"/>
    </source>
</evidence>
<evidence type="ECO:0000313" key="6">
    <source>
        <dbReference type="EMBL" id="EAT13807.1"/>
    </source>
</evidence>
<dbReference type="OrthoDB" id="9815676at2"/>
<evidence type="ECO:0000256" key="4">
    <source>
        <dbReference type="ARBA" id="ARBA00023163"/>
    </source>
</evidence>
<dbReference type="InterPro" id="IPR000847">
    <property type="entry name" value="LysR_HTH_N"/>
</dbReference>